<reference evidence="3" key="2">
    <citation type="journal article" date="2023" name="Proc. Natl. Acad. Sci. U.S.A.">
        <title>A global phylogenomic analysis of the shiitake genus Lentinula.</title>
        <authorList>
            <person name="Sierra-Patev S."/>
            <person name="Min B."/>
            <person name="Naranjo-Ortiz M."/>
            <person name="Looney B."/>
            <person name="Konkel Z."/>
            <person name="Slot J.C."/>
            <person name="Sakamoto Y."/>
            <person name="Steenwyk J.L."/>
            <person name="Rokas A."/>
            <person name="Carro J."/>
            <person name="Camarero S."/>
            <person name="Ferreira P."/>
            <person name="Molpeceres G."/>
            <person name="Ruiz-Duenas F.J."/>
            <person name="Serrano A."/>
            <person name="Henrissat B."/>
            <person name="Drula E."/>
            <person name="Hughes K.W."/>
            <person name="Mata J.L."/>
            <person name="Ishikawa N.K."/>
            <person name="Vargas-Isla R."/>
            <person name="Ushijima S."/>
            <person name="Smith C.A."/>
            <person name="Donoghue J."/>
            <person name="Ahrendt S."/>
            <person name="Andreopoulos W."/>
            <person name="He G."/>
            <person name="LaButti K."/>
            <person name="Lipzen A."/>
            <person name="Ng V."/>
            <person name="Riley R."/>
            <person name="Sandor L."/>
            <person name="Barry K."/>
            <person name="Martinez A.T."/>
            <person name="Xiao Y."/>
            <person name="Gibbons J.G."/>
            <person name="Terashima K."/>
            <person name="Grigoriev I.V."/>
            <person name="Hibbett D."/>
        </authorList>
    </citation>
    <scope>NUCLEOTIDE SEQUENCE</scope>
    <source>
        <strain evidence="3">Sp2 HRB7682 ss15</strain>
    </source>
</reference>
<feature type="chain" id="PRO_5040760797" evidence="2">
    <location>
        <begin position="23"/>
        <end position="295"/>
    </location>
</feature>
<keyword evidence="2" id="KW-0732">Signal</keyword>
<organism evidence="3 4">
    <name type="scientific">Lentinula lateritia</name>
    <dbReference type="NCBI Taxonomy" id="40482"/>
    <lineage>
        <taxon>Eukaryota</taxon>
        <taxon>Fungi</taxon>
        <taxon>Dikarya</taxon>
        <taxon>Basidiomycota</taxon>
        <taxon>Agaricomycotina</taxon>
        <taxon>Agaricomycetes</taxon>
        <taxon>Agaricomycetidae</taxon>
        <taxon>Agaricales</taxon>
        <taxon>Marasmiineae</taxon>
        <taxon>Omphalotaceae</taxon>
        <taxon>Lentinula</taxon>
    </lineage>
</organism>
<accession>A0A9W9AJ30</accession>
<dbReference type="AlphaFoldDB" id="A0A9W9AJ30"/>
<evidence type="ECO:0000256" key="2">
    <source>
        <dbReference type="SAM" id="SignalP"/>
    </source>
</evidence>
<name>A0A9W9AJ30_9AGAR</name>
<gene>
    <name evidence="3" type="ORF">C8J55DRAFT_46895</name>
</gene>
<feature type="region of interest" description="Disordered" evidence="1">
    <location>
        <begin position="41"/>
        <end position="60"/>
    </location>
</feature>
<reference evidence="3" key="1">
    <citation type="submission" date="2022-08" db="EMBL/GenBank/DDBJ databases">
        <authorList>
            <consortium name="DOE Joint Genome Institute"/>
            <person name="Min B."/>
            <person name="Riley R."/>
            <person name="Sierra-Patev S."/>
            <person name="Naranjo-Ortiz M."/>
            <person name="Looney B."/>
            <person name="Konkel Z."/>
            <person name="Slot J.C."/>
            <person name="Sakamoto Y."/>
            <person name="Steenwyk J.L."/>
            <person name="Rokas A."/>
            <person name="Carro J."/>
            <person name="Camarero S."/>
            <person name="Ferreira P."/>
            <person name="Molpeceres G."/>
            <person name="Ruiz-Duenas F.J."/>
            <person name="Serrano A."/>
            <person name="Henrissat B."/>
            <person name="Drula E."/>
            <person name="Hughes K.W."/>
            <person name="Mata J.L."/>
            <person name="Ishikawa N.K."/>
            <person name="Vargas-Isla R."/>
            <person name="Ushijima S."/>
            <person name="Smith C.A."/>
            <person name="Ahrendt S."/>
            <person name="Andreopoulos W."/>
            <person name="He G."/>
            <person name="Labutti K."/>
            <person name="Lipzen A."/>
            <person name="Ng V."/>
            <person name="Sandor L."/>
            <person name="Barry K."/>
            <person name="Martinez A.T."/>
            <person name="Xiao Y."/>
            <person name="Gibbons J.G."/>
            <person name="Terashima K."/>
            <person name="Hibbett D.S."/>
            <person name="Grigoriev I.V."/>
        </authorList>
    </citation>
    <scope>NUCLEOTIDE SEQUENCE</scope>
    <source>
        <strain evidence="3">Sp2 HRB7682 ss15</strain>
    </source>
</reference>
<feature type="compositionally biased region" description="Polar residues" evidence="1">
    <location>
        <begin position="51"/>
        <end position="60"/>
    </location>
</feature>
<protein>
    <submittedName>
        <fullName evidence="3">Uncharacterized protein</fullName>
    </submittedName>
</protein>
<dbReference type="Proteomes" id="UP001150238">
    <property type="component" value="Unassembled WGS sequence"/>
</dbReference>
<evidence type="ECO:0000256" key="1">
    <source>
        <dbReference type="SAM" id="MobiDB-lite"/>
    </source>
</evidence>
<evidence type="ECO:0000313" key="4">
    <source>
        <dbReference type="Proteomes" id="UP001150238"/>
    </source>
</evidence>
<comment type="caution">
    <text evidence="3">The sequence shown here is derived from an EMBL/GenBank/DDBJ whole genome shotgun (WGS) entry which is preliminary data.</text>
</comment>
<sequence length="295" mass="32806">MVHYRSVLTAAVAVGTASSTLAVPLPPSGDLSSIPNIAATKATAPPLPEPLSTSSGDGSKLNTREIDSIIFNDGIQIPHWHHHPHAHGDEEIKVEVKEFYGHRHNNEQDEQDEQDVPHHTAPHLEHEIQVLPIPVPIPQHHEDHIFKEHMSMLPDAEETKTTLVLGAEEPASLSLVHLERRIPPVPATNSPHPSTMTRQEAWDFIGHFDNQLDNQEKLSLTEDLARYVNNSDARHAWTEVKENWDEFLKTDAGKKLEAQAKDPQVKNIDFKQLVHASLVIGKQATVTAVTAPRLN</sequence>
<proteinExistence type="predicted"/>
<feature type="signal peptide" evidence="2">
    <location>
        <begin position="1"/>
        <end position="22"/>
    </location>
</feature>
<dbReference type="EMBL" id="JANVFS010000013">
    <property type="protein sequence ID" value="KAJ4482938.1"/>
    <property type="molecule type" value="Genomic_DNA"/>
</dbReference>
<evidence type="ECO:0000313" key="3">
    <source>
        <dbReference type="EMBL" id="KAJ4482938.1"/>
    </source>
</evidence>